<dbReference type="AlphaFoldDB" id="A7I5E4"/>
<feature type="region of interest" description="Disordered" evidence="2">
    <location>
        <begin position="39"/>
        <end position="85"/>
    </location>
</feature>
<dbReference type="InterPro" id="IPR017918">
    <property type="entry name" value="N-reg_PII_CS"/>
</dbReference>
<feature type="compositionally biased region" description="Basic and acidic residues" evidence="2">
    <location>
        <begin position="48"/>
        <end position="64"/>
    </location>
</feature>
<dbReference type="SUPFAM" id="SSF54913">
    <property type="entry name" value="GlnB-like"/>
    <property type="match status" value="1"/>
</dbReference>
<dbReference type="PRINTS" id="PR00340">
    <property type="entry name" value="PIIGLNB"/>
</dbReference>
<proteinExistence type="inferred from homology"/>
<dbReference type="SMART" id="SM00938">
    <property type="entry name" value="P-II"/>
    <property type="match status" value="1"/>
</dbReference>
<dbReference type="PANTHER" id="PTHR30115:SF11">
    <property type="entry name" value="NITROGEN REGULATORY PROTEIN P-II HOMOLOG"/>
    <property type="match status" value="1"/>
</dbReference>
<dbReference type="GO" id="GO:0005829">
    <property type="term" value="C:cytosol"/>
    <property type="evidence" value="ECO:0007669"/>
    <property type="project" value="TreeGrafter"/>
</dbReference>
<keyword evidence="4" id="KW-1185">Reference proteome</keyword>
<name>A7I5E4_METB6</name>
<dbReference type="Pfam" id="PF00543">
    <property type="entry name" value="P-II"/>
    <property type="match status" value="1"/>
</dbReference>
<dbReference type="InterPro" id="IPR002187">
    <property type="entry name" value="N-reg_PII"/>
</dbReference>
<comment type="similarity">
    <text evidence="1">Belongs to the P(II) protein family.</text>
</comment>
<dbReference type="GO" id="GO:0006808">
    <property type="term" value="P:regulation of nitrogen utilization"/>
    <property type="evidence" value="ECO:0007669"/>
    <property type="project" value="InterPro"/>
</dbReference>
<dbReference type="RefSeq" id="WP_011991443.1">
    <property type="nucleotide sequence ID" value="NC_009712.1"/>
</dbReference>
<dbReference type="InterPro" id="IPR015867">
    <property type="entry name" value="N-reg_PII/ATP_PRibTrfase_C"/>
</dbReference>
<dbReference type="GeneID" id="5411869"/>
<dbReference type="Gene3D" id="3.30.70.120">
    <property type="match status" value="1"/>
</dbReference>
<dbReference type="PROSITE" id="PS00638">
    <property type="entry name" value="PII_GLNB_CTER"/>
    <property type="match status" value="1"/>
</dbReference>
<dbReference type="Proteomes" id="UP000002408">
    <property type="component" value="Chromosome"/>
</dbReference>
<dbReference type="OrthoDB" id="10960at2157"/>
<sequence length="146" mass="15404">MKKIIAIIRSENVEETKAALKGLGINGATFLHVTGRGMPEGLSPARSLSEERPAAFRAPDERQDGLPVPKGATLPASPPKTKPGPAGFLPQRMLIIVAHDADVRPIINTLVAANQTGRHGDGKIFVCPMISAIRVRNGEQGDSALA</sequence>
<organism evidence="3 4">
    <name type="scientific">Methanoregula boonei (strain DSM 21154 / JCM 14090 / 6A8)</name>
    <dbReference type="NCBI Taxonomy" id="456442"/>
    <lineage>
        <taxon>Archaea</taxon>
        <taxon>Methanobacteriati</taxon>
        <taxon>Methanobacteriota</taxon>
        <taxon>Stenosarchaea group</taxon>
        <taxon>Methanomicrobia</taxon>
        <taxon>Methanomicrobiales</taxon>
        <taxon>Methanoregulaceae</taxon>
        <taxon>Methanoregula</taxon>
    </lineage>
</organism>
<dbReference type="GO" id="GO:0030234">
    <property type="term" value="F:enzyme regulator activity"/>
    <property type="evidence" value="ECO:0007669"/>
    <property type="project" value="InterPro"/>
</dbReference>
<dbReference type="InterPro" id="IPR011322">
    <property type="entry name" value="N-reg_PII-like_a/b"/>
</dbReference>
<evidence type="ECO:0000313" key="4">
    <source>
        <dbReference type="Proteomes" id="UP000002408"/>
    </source>
</evidence>
<evidence type="ECO:0000313" key="3">
    <source>
        <dbReference type="EMBL" id="ABS54955.1"/>
    </source>
</evidence>
<dbReference type="KEGG" id="mbn:Mboo_0436"/>
<gene>
    <name evidence="3" type="ordered locus">Mboo_0436</name>
</gene>
<dbReference type="PROSITE" id="PS51343">
    <property type="entry name" value="PII_GLNB_DOM"/>
    <property type="match status" value="1"/>
</dbReference>
<dbReference type="HOGENOM" id="CLU_082268_0_1_2"/>
<evidence type="ECO:0000256" key="1">
    <source>
        <dbReference type="RuleBase" id="RU003936"/>
    </source>
</evidence>
<protein>
    <submittedName>
        <fullName evidence="3">Nitrogen regulatory protein P-II</fullName>
    </submittedName>
</protein>
<dbReference type="GO" id="GO:0005524">
    <property type="term" value="F:ATP binding"/>
    <property type="evidence" value="ECO:0007669"/>
    <property type="project" value="TreeGrafter"/>
</dbReference>
<dbReference type="STRING" id="456442.Mboo_0436"/>
<reference evidence="4" key="1">
    <citation type="journal article" date="2015" name="Microbiology">
        <title>Genome of Methanoregula boonei 6A8 reveals adaptations to oligotrophic peatland environments.</title>
        <authorList>
            <person name="Braeuer S."/>
            <person name="Cadillo-Quiroz H."/>
            <person name="Kyrpides N."/>
            <person name="Woyke T."/>
            <person name="Goodwin L."/>
            <person name="Detter C."/>
            <person name="Podell S."/>
            <person name="Yavitt J.B."/>
            <person name="Zinder S.H."/>
        </authorList>
    </citation>
    <scope>NUCLEOTIDE SEQUENCE [LARGE SCALE GENOMIC DNA]</scope>
    <source>
        <strain evidence="4">DSM 21154 / JCM 14090 / 6A8</strain>
    </source>
</reference>
<evidence type="ECO:0000256" key="2">
    <source>
        <dbReference type="SAM" id="MobiDB-lite"/>
    </source>
</evidence>
<dbReference type="eggNOG" id="arCOG02308">
    <property type="taxonomic scope" value="Archaea"/>
</dbReference>
<accession>A7I5E4</accession>
<dbReference type="EMBL" id="CP000780">
    <property type="protein sequence ID" value="ABS54955.1"/>
    <property type="molecule type" value="Genomic_DNA"/>
</dbReference>
<dbReference type="PANTHER" id="PTHR30115">
    <property type="entry name" value="NITROGEN REGULATORY PROTEIN P-II"/>
    <property type="match status" value="1"/>
</dbReference>